<feature type="domain" description="Polymerase nucleotidyl transferase" evidence="10">
    <location>
        <begin position="13"/>
        <end position="84"/>
    </location>
</feature>
<dbReference type="GO" id="GO:0016779">
    <property type="term" value="F:nucleotidyltransferase activity"/>
    <property type="evidence" value="ECO:0007669"/>
    <property type="project" value="UniProtKB-KW"/>
</dbReference>
<comment type="cofactor">
    <cofactor evidence="1">
        <name>Mg(2+)</name>
        <dbReference type="ChEBI" id="CHEBI:18420"/>
    </cofactor>
</comment>
<evidence type="ECO:0000256" key="2">
    <source>
        <dbReference type="ARBA" id="ARBA00022649"/>
    </source>
</evidence>
<comment type="similarity">
    <text evidence="9">Belongs to the MntA antitoxin family.</text>
</comment>
<accession>A0A560EX11</accession>
<dbReference type="GO" id="GO:0046872">
    <property type="term" value="F:metal ion binding"/>
    <property type="evidence" value="ECO:0007669"/>
    <property type="project" value="UniProtKB-KW"/>
</dbReference>
<keyword evidence="3" id="KW-0808">Transferase</keyword>
<dbReference type="InterPro" id="IPR002934">
    <property type="entry name" value="Polymerase_NTP_transf_dom"/>
</dbReference>
<evidence type="ECO:0000256" key="5">
    <source>
        <dbReference type="ARBA" id="ARBA00022723"/>
    </source>
</evidence>
<keyword evidence="2" id="KW-1277">Toxin-antitoxin system</keyword>
<keyword evidence="5" id="KW-0479">Metal-binding</keyword>
<evidence type="ECO:0000256" key="9">
    <source>
        <dbReference type="ARBA" id="ARBA00038276"/>
    </source>
</evidence>
<evidence type="ECO:0000256" key="1">
    <source>
        <dbReference type="ARBA" id="ARBA00001946"/>
    </source>
</evidence>
<keyword evidence="8" id="KW-0460">Magnesium</keyword>
<dbReference type="PANTHER" id="PTHR33571:SF12">
    <property type="entry name" value="BSL3053 PROTEIN"/>
    <property type="match status" value="1"/>
</dbReference>
<sequence length="98" mass="10752">MNRDDVIAVLRAHESDLRRRGVLHATLFGSVARGDNGPDSDIDIMVDLDPDAQIGIFDYVGIKQAIEGLFPVPVDVVNRRALKSFVRPLAEGDAVHVF</sequence>
<dbReference type="PANTHER" id="PTHR33571">
    <property type="entry name" value="SSL8005 PROTEIN"/>
    <property type="match status" value="1"/>
</dbReference>
<dbReference type="InterPro" id="IPR043519">
    <property type="entry name" value="NT_sf"/>
</dbReference>
<protein>
    <recommendedName>
        <fullName evidence="10">Polymerase nucleotidyl transferase domain-containing protein</fullName>
    </recommendedName>
</protein>
<dbReference type="Proteomes" id="UP000316545">
    <property type="component" value="Unassembled WGS sequence"/>
</dbReference>
<evidence type="ECO:0000256" key="4">
    <source>
        <dbReference type="ARBA" id="ARBA00022695"/>
    </source>
</evidence>
<name>A0A560EX11_9PROT</name>
<keyword evidence="7" id="KW-0067">ATP-binding</keyword>
<dbReference type="AlphaFoldDB" id="A0A560EX11"/>
<keyword evidence="12" id="KW-1185">Reference proteome</keyword>
<comment type="caution">
    <text evidence="11">The sequence shown here is derived from an EMBL/GenBank/DDBJ whole genome shotgun (WGS) entry which is preliminary data.</text>
</comment>
<keyword evidence="4" id="KW-0548">Nucleotidyltransferase</keyword>
<organism evidence="11 12">
    <name type="scientific">Nitrospirillum amazonense</name>
    <dbReference type="NCBI Taxonomy" id="28077"/>
    <lineage>
        <taxon>Bacteria</taxon>
        <taxon>Pseudomonadati</taxon>
        <taxon>Pseudomonadota</taxon>
        <taxon>Alphaproteobacteria</taxon>
        <taxon>Rhodospirillales</taxon>
        <taxon>Azospirillaceae</taxon>
        <taxon>Nitrospirillum</taxon>
    </lineage>
</organism>
<evidence type="ECO:0000256" key="3">
    <source>
        <dbReference type="ARBA" id="ARBA00022679"/>
    </source>
</evidence>
<evidence type="ECO:0000313" key="11">
    <source>
        <dbReference type="EMBL" id="TWB13898.1"/>
    </source>
</evidence>
<proteinExistence type="inferred from homology"/>
<dbReference type="SUPFAM" id="SSF81301">
    <property type="entry name" value="Nucleotidyltransferase"/>
    <property type="match status" value="1"/>
</dbReference>
<dbReference type="RefSeq" id="WP_145620464.1">
    <property type="nucleotide sequence ID" value="NZ_JAYNFR010000027.1"/>
</dbReference>
<keyword evidence="6" id="KW-0547">Nucleotide-binding</keyword>
<dbReference type="GO" id="GO:0005524">
    <property type="term" value="F:ATP binding"/>
    <property type="evidence" value="ECO:0007669"/>
    <property type="project" value="UniProtKB-KW"/>
</dbReference>
<dbReference type="InterPro" id="IPR052038">
    <property type="entry name" value="Type-VII_TA_antitoxin"/>
</dbReference>
<evidence type="ECO:0000259" key="10">
    <source>
        <dbReference type="Pfam" id="PF01909"/>
    </source>
</evidence>
<evidence type="ECO:0000256" key="6">
    <source>
        <dbReference type="ARBA" id="ARBA00022741"/>
    </source>
</evidence>
<evidence type="ECO:0000256" key="8">
    <source>
        <dbReference type="ARBA" id="ARBA00022842"/>
    </source>
</evidence>
<dbReference type="Gene3D" id="3.30.460.10">
    <property type="entry name" value="Beta Polymerase, domain 2"/>
    <property type="match status" value="1"/>
</dbReference>
<dbReference type="EMBL" id="VITO01000034">
    <property type="protein sequence ID" value="TWB13898.1"/>
    <property type="molecule type" value="Genomic_DNA"/>
</dbReference>
<dbReference type="Pfam" id="PF01909">
    <property type="entry name" value="NTP_transf_2"/>
    <property type="match status" value="1"/>
</dbReference>
<dbReference type="CDD" id="cd05403">
    <property type="entry name" value="NT_KNTase_like"/>
    <property type="match status" value="1"/>
</dbReference>
<reference evidence="11 12" key="1">
    <citation type="submission" date="2019-06" db="EMBL/GenBank/DDBJ databases">
        <title>Genomic Encyclopedia of Type Strains, Phase IV (KMG-V): Genome sequencing to study the core and pangenomes of soil and plant-associated prokaryotes.</title>
        <authorList>
            <person name="Whitman W."/>
        </authorList>
    </citation>
    <scope>NUCLEOTIDE SEQUENCE [LARGE SCALE GENOMIC DNA]</scope>
    <source>
        <strain evidence="11 12">BR 11865</strain>
    </source>
</reference>
<gene>
    <name evidence="11" type="ORF">FBZ88_1347</name>
</gene>
<evidence type="ECO:0000256" key="7">
    <source>
        <dbReference type="ARBA" id="ARBA00022840"/>
    </source>
</evidence>
<evidence type="ECO:0000313" key="12">
    <source>
        <dbReference type="Proteomes" id="UP000316545"/>
    </source>
</evidence>